<gene>
    <name evidence="1" type="ORF">ACFP4F_17975</name>
</gene>
<organism evidence="1 2">
    <name type="scientific">Streptomyces ochraceiscleroticus</name>
    <dbReference type="NCBI Taxonomy" id="47761"/>
    <lineage>
        <taxon>Bacteria</taxon>
        <taxon>Bacillati</taxon>
        <taxon>Actinomycetota</taxon>
        <taxon>Actinomycetes</taxon>
        <taxon>Kitasatosporales</taxon>
        <taxon>Streptomycetaceae</taxon>
        <taxon>Streptomyces</taxon>
    </lineage>
</organism>
<comment type="caution">
    <text evidence="1">The sequence shown here is derived from an EMBL/GenBank/DDBJ whole genome shotgun (WGS) entry which is preliminary data.</text>
</comment>
<name>A0ABW1MLY7_9ACTN</name>
<dbReference type="InterPro" id="IPR001646">
    <property type="entry name" value="5peptide_repeat"/>
</dbReference>
<dbReference type="EMBL" id="JBHSPX010000004">
    <property type="protein sequence ID" value="MFC6064421.1"/>
    <property type="molecule type" value="Genomic_DNA"/>
</dbReference>
<reference evidence="2" key="1">
    <citation type="journal article" date="2019" name="Int. J. Syst. Evol. Microbiol.">
        <title>The Global Catalogue of Microorganisms (GCM) 10K type strain sequencing project: providing services to taxonomists for standard genome sequencing and annotation.</title>
        <authorList>
            <consortium name="The Broad Institute Genomics Platform"/>
            <consortium name="The Broad Institute Genome Sequencing Center for Infectious Disease"/>
            <person name="Wu L."/>
            <person name="Ma J."/>
        </authorList>
    </citation>
    <scope>NUCLEOTIDE SEQUENCE [LARGE SCALE GENOMIC DNA]</scope>
    <source>
        <strain evidence="2">CGMCC 1.15180</strain>
    </source>
</reference>
<sequence length="424" mass="44664">MTSASLASSLVLPRWPHCGHGITADDPVGCRGIQVPGQSACLAHLPVDDRASYLAGLAPGADIDHRGTAFSEALLNELLDVLRDPGSGQPRIGSAEFSYALFTGPAGFGKAEFCTDAWFLGAVFESRAWFAETTFASRAMFSEAVFKGPVWFDGTSFNGRTFFARTTFAEEAWFAETTFRDLAWLDGMSFREDVLFDSAVFEAETQLGPLVTPQAVVLTRAVFATPVIIEAAAARVVCRQTRWASAATMRLRYATVDLEDAATESPLKISSRADAFVGHQRAGVVDESALAGRDPGVRIATLSGLDASHLVLTDVDLSSLPVRGDGASGPAPGGWLVHFRRCAPVARPPAAAQCAAHAGGGAPLAGPGRPLPRPGLDSFVGRYRSLEAAGASRAVSAAAQVLGGRQERAGGGRLLLRRVRDAPP</sequence>
<dbReference type="RefSeq" id="WP_342668473.1">
    <property type="nucleotide sequence ID" value="NZ_JBHSPX010000004.1"/>
</dbReference>
<protein>
    <submittedName>
        <fullName evidence="1">Pentapeptide repeat-containing protein</fullName>
    </submittedName>
</protein>
<dbReference type="Pfam" id="PF13576">
    <property type="entry name" value="Pentapeptide_3"/>
    <property type="match status" value="2"/>
</dbReference>
<evidence type="ECO:0000313" key="1">
    <source>
        <dbReference type="EMBL" id="MFC6064421.1"/>
    </source>
</evidence>
<dbReference type="Proteomes" id="UP001596139">
    <property type="component" value="Unassembled WGS sequence"/>
</dbReference>
<accession>A0ABW1MLY7</accession>
<keyword evidence="2" id="KW-1185">Reference proteome</keyword>
<evidence type="ECO:0000313" key="2">
    <source>
        <dbReference type="Proteomes" id="UP001596139"/>
    </source>
</evidence>
<proteinExistence type="predicted"/>